<evidence type="ECO:0000259" key="6">
    <source>
        <dbReference type="PROSITE" id="PS51935"/>
    </source>
</evidence>
<reference evidence="7" key="1">
    <citation type="submission" date="2021-04" db="EMBL/GenBank/DDBJ databases">
        <title>Genome based classification of Actinospica acidithermotolerans sp. nov., an actinobacterium isolated from an Indonesian hot spring.</title>
        <authorList>
            <person name="Kusuma A.B."/>
            <person name="Putra K.E."/>
            <person name="Nafisah S."/>
            <person name="Loh J."/>
            <person name="Nouioui I."/>
            <person name="Goodfellow M."/>
        </authorList>
    </citation>
    <scope>NUCLEOTIDE SEQUENCE</scope>
    <source>
        <strain evidence="7">CSCA 57</strain>
    </source>
</reference>
<dbReference type="InterPro" id="IPR051794">
    <property type="entry name" value="PG_Endopeptidase_C40"/>
</dbReference>
<dbReference type="SUPFAM" id="SSF54001">
    <property type="entry name" value="Cysteine proteinases"/>
    <property type="match status" value="1"/>
</dbReference>
<dbReference type="InterPro" id="IPR000064">
    <property type="entry name" value="NLP_P60_dom"/>
</dbReference>
<dbReference type="PANTHER" id="PTHR47359:SF3">
    <property type="entry name" value="NLP_P60 DOMAIN-CONTAINING PROTEIN-RELATED"/>
    <property type="match status" value="1"/>
</dbReference>
<dbReference type="Gene3D" id="1.10.530.10">
    <property type="match status" value="1"/>
</dbReference>
<evidence type="ECO:0000256" key="5">
    <source>
        <dbReference type="SAM" id="Phobius"/>
    </source>
</evidence>
<dbReference type="Gene3D" id="3.90.1720.10">
    <property type="entry name" value="endopeptidase domain like (from Nostoc punctiforme)"/>
    <property type="match status" value="1"/>
</dbReference>
<dbReference type="GO" id="GO:0006508">
    <property type="term" value="P:proteolysis"/>
    <property type="evidence" value="ECO:0007669"/>
    <property type="project" value="UniProtKB-KW"/>
</dbReference>
<dbReference type="EMBL" id="JAGSOG010000219">
    <property type="protein sequence ID" value="MBR7837639.1"/>
    <property type="molecule type" value="Genomic_DNA"/>
</dbReference>
<comment type="caution">
    <text evidence="7">The sequence shown here is derived from an EMBL/GenBank/DDBJ whole genome shotgun (WGS) entry which is preliminary data.</text>
</comment>
<evidence type="ECO:0000256" key="3">
    <source>
        <dbReference type="ARBA" id="ARBA00022801"/>
    </source>
</evidence>
<evidence type="ECO:0000313" key="7">
    <source>
        <dbReference type="EMBL" id="MBR7837639.1"/>
    </source>
</evidence>
<comment type="similarity">
    <text evidence="1">Belongs to the peptidase C40 family.</text>
</comment>
<keyword evidence="3" id="KW-0378">Hydrolase</keyword>
<keyword evidence="5" id="KW-1133">Transmembrane helix</keyword>
<feature type="transmembrane region" description="Helical" evidence="5">
    <location>
        <begin position="16"/>
        <end position="41"/>
    </location>
</feature>
<dbReference type="InterPro" id="IPR038765">
    <property type="entry name" value="Papain-like_cys_pep_sf"/>
</dbReference>
<dbReference type="InterPro" id="IPR008258">
    <property type="entry name" value="Transglycosylase_SLT_dom_1"/>
</dbReference>
<dbReference type="Pfam" id="PF01464">
    <property type="entry name" value="SLT"/>
    <property type="match status" value="1"/>
</dbReference>
<organism evidence="7 8">
    <name type="scientific">Actinospica durhamensis</name>
    <dbReference type="NCBI Taxonomy" id="1508375"/>
    <lineage>
        <taxon>Bacteria</taxon>
        <taxon>Bacillati</taxon>
        <taxon>Actinomycetota</taxon>
        <taxon>Actinomycetes</taxon>
        <taxon>Catenulisporales</taxon>
        <taxon>Actinospicaceae</taxon>
        <taxon>Actinospica</taxon>
    </lineage>
</organism>
<protein>
    <submittedName>
        <fullName evidence="7">Bifunctional lytic transglycosylase/C40 family peptidase</fullName>
    </submittedName>
</protein>
<evidence type="ECO:0000256" key="2">
    <source>
        <dbReference type="ARBA" id="ARBA00022670"/>
    </source>
</evidence>
<dbReference type="PANTHER" id="PTHR47359">
    <property type="entry name" value="PEPTIDOGLYCAN DL-ENDOPEPTIDASE CWLO"/>
    <property type="match status" value="1"/>
</dbReference>
<gene>
    <name evidence="7" type="ORF">KDL01_30445</name>
</gene>
<accession>A0A941EYW4</accession>
<evidence type="ECO:0000256" key="1">
    <source>
        <dbReference type="ARBA" id="ARBA00007074"/>
    </source>
</evidence>
<evidence type="ECO:0000256" key="4">
    <source>
        <dbReference type="ARBA" id="ARBA00022807"/>
    </source>
</evidence>
<proteinExistence type="inferred from homology"/>
<keyword evidence="8" id="KW-1185">Reference proteome</keyword>
<dbReference type="Proteomes" id="UP000675781">
    <property type="component" value="Unassembled WGS sequence"/>
</dbReference>
<keyword evidence="4" id="KW-0788">Thiol protease</keyword>
<dbReference type="CDD" id="cd13399">
    <property type="entry name" value="Slt35-like"/>
    <property type="match status" value="1"/>
</dbReference>
<dbReference type="GO" id="GO:0008234">
    <property type="term" value="F:cysteine-type peptidase activity"/>
    <property type="evidence" value="ECO:0007669"/>
    <property type="project" value="UniProtKB-KW"/>
</dbReference>
<dbReference type="RefSeq" id="WP_212532106.1">
    <property type="nucleotide sequence ID" value="NZ_JAGSOG010000219.1"/>
</dbReference>
<feature type="domain" description="NlpC/P60" evidence="6">
    <location>
        <begin position="206"/>
        <end position="334"/>
    </location>
</feature>
<dbReference type="InterPro" id="IPR023346">
    <property type="entry name" value="Lysozyme-like_dom_sf"/>
</dbReference>
<dbReference type="SUPFAM" id="SSF53955">
    <property type="entry name" value="Lysozyme-like"/>
    <property type="match status" value="1"/>
</dbReference>
<dbReference type="Pfam" id="PF00877">
    <property type="entry name" value="NLPC_P60"/>
    <property type="match status" value="1"/>
</dbReference>
<dbReference type="PROSITE" id="PS51935">
    <property type="entry name" value="NLPC_P60"/>
    <property type="match status" value="1"/>
</dbReference>
<sequence>MLRPAPPRALRLSNKWIWLAVGALLTPFLIVAAVTAVALGMNSSVTAQVQASLQPGTVPAADASLIEQAATTCSVLSAPLLAAQFYQESGFNPNAVSDTGAMGIAQFEPGTWSTWASPSDGDGKENPYNPADEIPAAARYDCALARQLAKVPGDPVSNMLAGYNAGPGAVISADGIPHIEQTENYVKNIKALEQAFAAPTGTVAVSAVAVQAIKFAYDRLGTPYLYGGTGTAAENGEFDCSGLTQAAYASAGVTLPRVAAEQWYAGVHVPRDQLQPGDLVFFATNVNDPSTIEHVGIYVGGGAMIDSPHTGSVIRFDAIDGFNPTYIGAVRPYSTVPQWPVATAVASASPLSGT</sequence>
<keyword evidence="5" id="KW-0472">Membrane</keyword>
<keyword evidence="2" id="KW-0645">Protease</keyword>
<evidence type="ECO:0000313" key="8">
    <source>
        <dbReference type="Proteomes" id="UP000675781"/>
    </source>
</evidence>
<keyword evidence="5" id="KW-0812">Transmembrane</keyword>
<name>A0A941EYW4_9ACTN</name>
<dbReference type="AlphaFoldDB" id="A0A941EYW4"/>